<dbReference type="SUPFAM" id="SSF81606">
    <property type="entry name" value="PP2C-like"/>
    <property type="match status" value="1"/>
</dbReference>
<keyword evidence="1" id="KW-0378">Hydrolase</keyword>
<dbReference type="PANTHER" id="PTHR43156">
    <property type="entry name" value="STAGE II SPORULATION PROTEIN E-RELATED"/>
    <property type="match status" value="1"/>
</dbReference>
<feature type="transmembrane region" description="Helical" evidence="2">
    <location>
        <begin position="298"/>
        <end position="319"/>
    </location>
</feature>
<organism evidence="4 5">
    <name type="scientific">Leptospira tipperaryensis</name>
    <dbReference type="NCBI Taxonomy" id="2564040"/>
    <lineage>
        <taxon>Bacteria</taxon>
        <taxon>Pseudomonadati</taxon>
        <taxon>Spirochaetota</taxon>
        <taxon>Spirochaetia</taxon>
        <taxon>Leptospirales</taxon>
        <taxon>Leptospiraceae</taxon>
        <taxon>Leptospira</taxon>
    </lineage>
</organism>
<feature type="domain" description="PPM-type phosphatase" evidence="3">
    <location>
        <begin position="430"/>
        <end position="645"/>
    </location>
</feature>
<dbReference type="GO" id="GO:0016791">
    <property type="term" value="F:phosphatase activity"/>
    <property type="evidence" value="ECO:0007669"/>
    <property type="project" value="TreeGrafter"/>
</dbReference>
<reference evidence="4 5" key="1">
    <citation type="submission" date="2016-04" db="EMBL/GenBank/DDBJ databases">
        <title>Complete genome seqeunce of Leptospira alstonii serovar Room22.</title>
        <authorList>
            <person name="Nally J.E."/>
            <person name="Bayles D.O."/>
            <person name="Hurley D."/>
            <person name="Fanning S."/>
            <person name="McMahon B.J."/>
            <person name="Arent Z."/>
        </authorList>
    </citation>
    <scope>NUCLEOTIDE SEQUENCE [LARGE SCALE GENOMIC DNA]</scope>
    <source>
        <strain evidence="4 5">GWTS #1</strain>
    </source>
</reference>
<dbReference type="Proteomes" id="UP000094197">
    <property type="component" value="Chromosome 1"/>
</dbReference>
<keyword evidence="2" id="KW-1133">Transmembrane helix</keyword>
<evidence type="ECO:0000256" key="2">
    <source>
        <dbReference type="SAM" id="Phobius"/>
    </source>
</evidence>
<dbReference type="SMART" id="SM00331">
    <property type="entry name" value="PP2C_SIG"/>
    <property type="match status" value="1"/>
</dbReference>
<keyword evidence="2" id="KW-0812">Transmembrane</keyword>
<dbReference type="SUPFAM" id="SSF49785">
    <property type="entry name" value="Galactose-binding domain-like"/>
    <property type="match status" value="1"/>
</dbReference>
<name>A0A1D7UTW2_9LEPT</name>
<sequence>MIPSFYMKPILFGLFLLCLITSAVYSEPIDPEKVQLLSEGWEYYSVDGRSFKSILPGVGLTSQGFEIPIKGYYTVSVEYPDSSPSGSQGIFLDRIQSADRVYFNDKLIGKTGEMDPYSPAWFRSRLYKIPLEWIEKGKKNTIRIEIECQELGFHCGIFRSIPKLGDFDELKDTLIQEDALQLVLIVLFLGVFLQQSISYSLNRYSRASIFLSISAFLFVFWRLPLLHKMNYIDVPFGVLSRSFFLAQTVFPTCILYFLYALFRKKTGTAAKMIMKSSLVIGALHFLELDGTQRVLLVYAWEGILFSMFLLLVPIFYAELRKKLMEALIMVGGVGLLAIFAIIDVVLDNVSGKNMFLSQYGFFALLISGAVSISYQNARAHSELKKLNTTLEAKVEKRTEELKKQNRILHEELGMAANLQTRLIPQLDGRIHRLSVNSVYIPVDQVGGDFLDYHILNEKKVMFILCDVLGHGVASALVSSMLKVSFLELSRKMEEPSKILSELNNRMFQVLEKNFISAFVCLYDLEKDEFRYSVAGHPPPVLIREEPAEPEFLKGRGMILGMLKTIEPETYTIALKTGDRFFFYTDGVTEALSPEREIFGERRLLEVLKNNFFRNPRNLNEEILATVRSFSSSKIPDDLTYLTVDIM</sequence>
<dbReference type="EMBL" id="CP015217">
    <property type="protein sequence ID" value="AOP33026.1"/>
    <property type="molecule type" value="Genomic_DNA"/>
</dbReference>
<dbReference type="Gene3D" id="3.60.40.10">
    <property type="entry name" value="PPM-type phosphatase domain"/>
    <property type="match status" value="1"/>
</dbReference>
<gene>
    <name evidence="4" type="ORF">A0128_03600</name>
</gene>
<dbReference type="Pfam" id="PF07228">
    <property type="entry name" value="SpoIIE"/>
    <property type="match status" value="1"/>
</dbReference>
<dbReference type="InterPro" id="IPR008979">
    <property type="entry name" value="Galactose-bd-like_sf"/>
</dbReference>
<feature type="transmembrane region" description="Helical" evidence="2">
    <location>
        <begin position="204"/>
        <end position="223"/>
    </location>
</feature>
<dbReference type="KEGG" id="laj:A0128_03600"/>
<feature type="transmembrane region" description="Helical" evidence="2">
    <location>
        <begin position="243"/>
        <end position="262"/>
    </location>
</feature>
<dbReference type="AlphaFoldDB" id="A0A1D7UTW2"/>
<feature type="transmembrane region" description="Helical" evidence="2">
    <location>
        <begin position="358"/>
        <end position="377"/>
    </location>
</feature>
<keyword evidence="5" id="KW-1185">Reference proteome</keyword>
<evidence type="ECO:0000313" key="5">
    <source>
        <dbReference type="Proteomes" id="UP000094197"/>
    </source>
</evidence>
<evidence type="ECO:0000313" key="4">
    <source>
        <dbReference type="EMBL" id="AOP33026.1"/>
    </source>
</evidence>
<keyword evidence="2" id="KW-0472">Membrane</keyword>
<feature type="transmembrane region" description="Helical" evidence="2">
    <location>
        <begin position="326"/>
        <end position="346"/>
    </location>
</feature>
<dbReference type="PANTHER" id="PTHR43156:SF2">
    <property type="entry name" value="STAGE II SPORULATION PROTEIN E"/>
    <property type="match status" value="1"/>
</dbReference>
<dbReference type="InterPro" id="IPR036457">
    <property type="entry name" value="PPM-type-like_dom_sf"/>
</dbReference>
<evidence type="ECO:0000259" key="3">
    <source>
        <dbReference type="SMART" id="SM00331"/>
    </source>
</evidence>
<dbReference type="OrthoDB" id="9763484at2"/>
<protein>
    <submittedName>
        <fullName evidence="4">Serine/threonine protein phosphatase</fullName>
    </submittedName>
</protein>
<feature type="transmembrane region" description="Helical" evidence="2">
    <location>
        <begin position="179"/>
        <end position="197"/>
    </location>
</feature>
<accession>A0A1D7UTW2</accession>
<dbReference type="InterPro" id="IPR052016">
    <property type="entry name" value="Bact_Sigma-Reg"/>
</dbReference>
<evidence type="ECO:0000256" key="1">
    <source>
        <dbReference type="ARBA" id="ARBA00022801"/>
    </source>
</evidence>
<proteinExistence type="predicted"/>
<dbReference type="InterPro" id="IPR001932">
    <property type="entry name" value="PPM-type_phosphatase-like_dom"/>
</dbReference>